<dbReference type="Proteomes" id="UP000240509">
    <property type="component" value="Unassembled WGS sequence"/>
</dbReference>
<keyword evidence="3" id="KW-0378">Hydrolase</keyword>
<evidence type="ECO:0000256" key="3">
    <source>
        <dbReference type="ARBA" id="ARBA00022801"/>
    </source>
</evidence>
<dbReference type="SMART" id="SM00849">
    <property type="entry name" value="Lactamase_B"/>
    <property type="match status" value="1"/>
</dbReference>
<dbReference type="Gene3D" id="3.60.15.10">
    <property type="entry name" value="Ribonuclease Z/Hydroxyacylglutathione hydrolase-like"/>
    <property type="match status" value="1"/>
</dbReference>
<protein>
    <recommendedName>
        <fullName evidence="5">Metallo-beta-lactamase domain-containing protein</fullName>
    </recommendedName>
</protein>
<dbReference type="PANTHER" id="PTHR46233:SF3">
    <property type="entry name" value="HYDROXYACYLGLUTATHIONE HYDROLASE GLOC"/>
    <property type="match status" value="1"/>
</dbReference>
<feature type="domain" description="Metallo-beta-lactamase" evidence="5">
    <location>
        <begin position="12"/>
        <end position="191"/>
    </location>
</feature>
<dbReference type="Pfam" id="PF00753">
    <property type="entry name" value="Lactamase_B"/>
    <property type="match status" value="1"/>
</dbReference>
<dbReference type="PANTHER" id="PTHR46233">
    <property type="entry name" value="HYDROXYACYLGLUTATHIONE HYDROLASE GLOC"/>
    <property type="match status" value="1"/>
</dbReference>
<accession>A0A2T4UAS7</accession>
<gene>
    <name evidence="6" type="ORF">C6Y45_00875</name>
</gene>
<keyword evidence="4" id="KW-0862">Zinc</keyword>
<keyword evidence="2" id="KW-0479">Metal-binding</keyword>
<evidence type="ECO:0000313" key="7">
    <source>
        <dbReference type="Proteomes" id="UP000240509"/>
    </source>
</evidence>
<dbReference type="CDD" id="cd06262">
    <property type="entry name" value="metallo-hydrolase-like_MBL-fold"/>
    <property type="match status" value="1"/>
</dbReference>
<dbReference type="SUPFAM" id="SSF56281">
    <property type="entry name" value="Metallo-hydrolase/oxidoreductase"/>
    <property type="match status" value="1"/>
</dbReference>
<reference evidence="6 7" key="1">
    <citation type="submission" date="2018-03" db="EMBL/GenBank/DDBJ databases">
        <title>Alkalicoccus saliphilus sp. nov., isolated from a mineral pool.</title>
        <authorList>
            <person name="Zhao B."/>
        </authorList>
    </citation>
    <scope>NUCLEOTIDE SEQUENCE [LARGE SCALE GENOMIC DNA]</scope>
    <source>
        <strain evidence="6 7">6AG</strain>
    </source>
</reference>
<dbReference type="RefSeq" id="WP_107583020.1">
    <property type="nucleotide sequence ID" value="NZ_PZJJ01000001.1"/>
</dbReference>
<dbReference type="EMBL" id="PZJJ01000001">
    <property type="protein sequence ID" value="PTL40493.1"/>
    <property type="molecule type" value="Genomic_DNA"/>
</dbReference>
<dbReference type="InterPro" id="IPR001279">
    <property type="entry name" value="Metallo-B-lactamas"/>
</dbReference>
<dbReference type="InterPro" id="IPR036866">
    <property type="entry name" value="RibonucZ/Hydroxyglut_hydro"/>
</dbReference>
<keyword evidence="7" id="KW-1185">Reference proteome</keyword>
<evidence type="ECO:0000313" key="6">
    <source>
        <dbReference type="EMBL" id="PTL40493.1"/>
    </source>
</evidence>
<evidence type="ECO:0000256" key="1">
    <source>
        <dbReference type="ARBA" id="ARBA00001947"/>
    </source>
</evidence>
<organism evidence="6 7">
    <name type="scientific">Alkalicoccus saliphilus</name>
    <dbReference type="NCBI Taxonomy" id="200989"/>
    <lineage>
        <taxon>Bacteria</taxon>
        <taxon>Bacillati</taxon>
        <taxon>Bacillota</taxon>
        <taxon>Bacilli</taxon>
        <taxon>Bacillales</taxon>
        <taxon>Bacillaceae</taxon>
        <taxon>Alkalicoccus</taxon>
    </lineage>
</organism>
<comment type="caution">
    <text evidence="6">The sequence shown here is derived from an EMBL/GenBank/DDBJ whole genome shotgun (WGS) entry which is preliminary data.</text>
</comment>
<sequence length="212" mass="23752">MKYERIPLGPLQTNGYLIYENGRALIIDPGGEPGKLLSRIRELKLEVEAVLLTHAHFDHIGALEQVRDELNCPVYLHKEEKDWLGSPQLNGSGVFPGIEPVECREADYLWKEEGEKQVGSFFFYLFETPGHSPGSVTYYFINEEAAFSGDVLFRGGVGRTDLHGGDQETLMKSIHDKLLVMNDETEVLNGHGPSTVIGEEKETNPFINGFGW</sequence>
<name>A0A2T4UAS7_9BACI</name>
<evidence type="ECO:0000256" key="4">
    <source>
        <dbReference type="ARBA" id="ARBA00022833"/>
    </source>
</evidence>
<evidence type="ECO:0000256" key="2">
    <source>
        <dbReference type="ARBA" id="ARBA00022723"/>
    </source>
</evidence>
<dbReference type="OrthoDB" id="9802248at2"/>
<proteinExistence type="predicted"/>
<comment type="cofactor">
    <cofactor evidence="1">
        <name>Zn(2+)</name>
        <dbReference type="ChEBI" id="CHEBI:29105"/>
    </cofactor>
</comment>
<dbReference type="InterPro" id="IPR051453">
    <property type="entry name" value="MBL_Glyoxalase_II"/>
</dbReference>
<dbReference type="AlphaFoldDB" id="A0A2T4UAS7"/>
<dbReference type="GO" id="GO:0046872">
    <property type="term" value="F:metal ion binding"/>
    <property type="evidence" value="ECO:0007669"/>
    <property type="project" value="UniProtKB-KW"/>
</dbReference>
<evidence type="ECO:0000259" key="5">
    <source>
        <dbReference type="SMART" id="SM00849"/>
    </source>
</evidence>
<dbReference type="GO" id="GO:0016787">
    <property type="term" value="F:hydrolase activity"/>
    <property type="evidence" value="ECO:0007669"/>
    <property type="project" value="UniProtKB-KW"/>
</dbReference>